<keyword evidence="2" id="KW-1185">Reference proteome</keyword>
<accession>A0AAV9WBW4</accession>
<evidence type="ECO:0000313" key="1">
    <source>
        <dbReference type="EMBL" id="KAK6505627.1"/>
    </source>
</evidence>
<name>A0AAV9WBW4_9PEZI</name>
<reference evidence="1 2" key="1">
    <citation type="submission" date="2023-08" db="EMBL/GenBank/DDBJ databases">
        <authorList>
            <person name="Palmer J.M."/>
        </authorList>
    </citation>
    <scope>NUCLEOTIDE SEQUENCE [LARGE SCALE GENOMIC DNA]</scope>
    <source>
        <strain evidence="1 2">TWF481</strain>
    </source>
</reference>
<sequence>MGMAIPASYKSWFTRMREPLAFGILFFFILSAQIQLAAAAPHKGAIQLHRRSLFEQSSVLDDTKPILSRTCRVGIYQNNENIYKRKPNDIDWEGFPLGQGYNFSARTADIAFYEAENPPCNVIKDTLGDGIATAGAKFVWAQGYCGCGFWFISNCTGDFSYAEPERFATIDPYELDIRDNNDGGSHPGTFSSFRCITSTGWRPYSSCEVSFTNGGDQNEKFNEFDGTRRTLAVFKSFTDAGSWDALRPGPTVINRYTGQGSCIPVSDELPDADGVVMRQWKIKDCTCNFWTNSNCEGNPYLIDGVRGSVSRDRTNDNVYVFSRAQQVRSFRCDAPYGPSLG</sequence>
<dbReference type="AlphaFoldDB" id="A0AAV9WBW4"/>
<gene>
    <name evidence="1" type="ORF">TWF481_007518</name>
</gene>
<dbReference type="EMBL" id="JAVHJL010000004">
    <property type="protein sequence ID" value="KAK6505627.1"/>
    <property type="molecule type" value="Genomic_DNA"/>
</dbReference>
<dbReference type="Proteomes" id="UP001370758">
    <property type="component" value="Unassembled WGS sequence"/>
</dbReference>
<evidence type="ECO:0000313" key="2">
    <source>
        <dbReference type="Proteomes" id="UP001370758"/>
    </source>
</evidence>
<proteinExistence type="predicted"/>
<comment type="caution">
    <text evidence="1">The sequence shown here is derived from an EMBL/GenBank/DDBJ whole genome shotgun (WGS) entry which is preliminary data.</text>
</comment>
<organism evidence="1 2">
    <name type="scientific">Arthrobotrys musiformis</name>
    <dbReference type="NCBI Taxonomy" id="47236"/>
    <lineage>
        <taxon>Eukaryota</taxon>
        <taxon>Fungi</taxon>
        <taxon>Dikarya</taxon>
        <taxon>Ascomycota</taxon>
        <taxon>Pezizomycotina</taxon>
        <taxon>Orbiliomycetes</taxon>
        <taxon>Orbiliales</taxon>
        <taxon>Orbiliaceae</taxon>
        <taxon>Arthrobotrys</taxon>
    </lineage>
</organism>
<protein>
    <submittedName>
        <fullName evidence="1">Uncharacterized protein</fullName>
    </submittedName>
</protein>